<accession>A0A0B6ASV9</accession>
<dbReference type="KEGG" id="bmeg:BG04_3941"/>
<reference evidence="1 2" key="1">
    <citation type="journal article" date="2015" name="Genome Announc.">
        <title>Complete genome sequences for 35 biothreat assay-relevant bacillus species.</title>
        <authorList>
            <person name="Johnson S.L."/>
            <person name="Daligault H.E."/>
            <person name="Davenport K.W."/>
            <person name="Jaissle J."/>
            <person name="Frey K.G."/>
            <person name="Ladner J.T."/>
            <person name="Broomall S.M."/>
            <person name="Bishop-Lilly K.A."/>
            <person name="Bruce D.C."/>
            <person name="Gibbons H.S."/>
            <person name="Coyne S.R."/>
            <person name="Lo C.C."/>
            <person name="Meincke L."/>
            <person name="Munk A.C."/>
            <person name="Koroleva G.I."/>
            <person name="Rosenzweig C.N."/>
            <person name="Palacios G.F."/>
            <person name="Redden C.L."/>
            <person name="Minogue T.D."/>
            <person name="Chain P.S."/>
        </authorList>
    </citation>
    <scope>NUCLEOTIDE SEQUENCE [LARGE SCALE GENOMIC DNA]</scope>
    <source>
        <strain evidence="2">ATCC 14581 / DSM 32 / JCM 2506 / NBRC 15308 / NCIMB 9376 / NCTC 10342 / NRRL B-14308 / VKM B-512</strain>
    </source>
</reference>
<evidence type="ECO:0000313" key="2">
    <source>
        <dbReference type="Proteomes" id="UP000031829"/>
    </source>
</evidence>
<dbReference type="HOGENOM" id="CLU_2535637_0_0_9"/>
<evidence type="ECO:0000313" key="1">
    <source>
        <dbReference type="EMBL" id="AJI24252.1"/>
    </source>
</evidence>
<proteinExistence type="predicted"/>
<gene>
    <name evidence="1" type="ORF">BG04_3941</name>
</gene>
<dbReference type="AlphaFoldDB" id="A0A0B6ASV9"/>
<protein>
    <submittedName>
        <fullName evidence="1">Uncharacterized protein</fullName>
    </submittedName>
</protein>
<dbReference type="EMBL" id="CP009920">
    <property type="protein sequence ID" value="AJI24252.1"/>
    <property type="molecule type" value="Genomic_DNA"/>
</dbReference>
<sequence length="83" mass="9271">MYSKKCSKCDSTLIKARIQSSPGTVGVNKTPSSILNNNHNYSELIPYVCSSCGYVDFLCGGAWKVCLIELLGLFVFEYTMIRY</sequence>
<dbReference type="Proteomes" id="UP000031829">
    <property type="component" value="Chromosome"/>
</dbReference>
<name>A0A0B6ASV9_PRIM2</name>
<organism evidence="1 2">
    <name type="scientific">Priestia megaterium (strain ATCC 14581 / DSM 32 / CCUG 1817 / JCM 2506 / NBRC 15308 / NCIMB 9376 / NCTC 10342 / NRRL B-14308 / VKM B-512 / Ford 19)</name>
    <name type="common">Bacillus megaterium</name>
    <dbReference type="NCBI Taxonomy" id="1348623"/>
    <lineage>
        <taxon>Bacteria</taxon>
        <taxon>Bacillati</taxon>
        <taxon>Bacillota</taxon>
        <taxon>Bacilli</taxon>
        <taxon>Bacillales</taxon>
        <taxon>Bacillaceae</taxon>
        <taxon>Priestia</taxon>
    </lineage>
</organism>